<evidence type="ECO:0000256" key="5">
    <source>
        <dbReference type="PROSITE-ProRule" id="PRU00302"/>
    </source>
</evidence>
<comment type="caution">
    <text evidence="9">The sequence shown here is derived from an EMBL/GenBank/DDBJ whole genome shotgun (WGS) entry which is preliminary data.</text>
</comment>
<dbReference type="PANTHER" id="PTHR19325:SF555">
    <property type="entry name" value="HIG-ANCHORING SCAFFOLD PROTEIN, ISOFORM G"/>
    <property type="match status" value="1"/>
</dbReference>
<feature type="disulfide bond" evidence="5">
    <location>
        <begin position="1046"/>
        <end position="1073"/>
    </location>
</feature>
<keyword evidence="1 5" id="KW-0768">Sushi</keyword>
<evidence type="ECO:0000256" key="7">
    <source>
        <dbReference type="SAM" id="SignalP"/>
    </source>
</evidence>
<dbReference type="PROSITE" id="PS50923">
    <property type="entry name" value="SUSHI"/>
    <property type="match status" value="15"/>
</dbReference>
<dbReference type="SUPFAM" id="SSF57535">
    <property type="entry name" value="Complement control module/SCR domain"/>
    <property type="match status" value="15"/>
</dbReference>
<dbReference type="InterPro" id="IPR036179">
    <property type="entry name" value="Ig-like_dom_sf"/>
</dbReference>
<dbReference type="Gene3D" id="2.60.40.10">
    <property type="entry name" value="Immunoglobulins"/>
    <property type="match status" value="1"/>
</dbReference>
<feature type="disulfide bond" evidence="5">
    <location>
        <begin position="1415"/>
        <end position="1442"/>
    </location>
</feature>
<name>A0ABR1AW35_POLSC</name>
<feature type="domain" description="Sushi" evidence="8">
    <location>
        <begin position="1386"/>
        <end position="1444"/>
    </location>
</feature>
<evidence type="ECO:0000256" key="6">
    <source>
        <dbReference type="SAM" id="MobiDB-lite"/>
    </source>
</evidence>
<dbReference type="Proteomes" id="UP001359485">
    <property type="component" value="Unassembled WGS sequence"/>
</dbReference>
<evidence type="ECO:0000256" key="2">
    <source>
        <dbReference type="ARBA" id="ARBA00022737"/>
    </source>
</evidence>
<feature type="domain" description="Sushi" evidence="8">
    <location>
        <begin position="187"/>
        <end position="251"/>
    </location>
</feature>
<protein>
    <recommendedName>
        <fullName evidence="8">Sushi domain-containing protein</fullName>
    </recommendedName>
</protein>
<feature type="domain" description="Sushi" evidence="8">
    <location>
        <begin position="498"/>
        <end position="555"/>
    </location>
</feature>
<dbReference type="Pfam" id="PF00084">
    <property type="entry name" value="Sushi"/>
    <property type="match status" value="13"/>
</dbReference>
<dbReference type="InterPro" id="IPR050350">
    <property type="entry name" value="Compl-Cell_Adhes-Reg"/>
</dbReference>
<feature type="disulfide bond" evidence="5">
    <location>
        <begin position="156"/>
        <end position="183"/>
    </location>
</feature>
<accession>A0ABR1AW35</accession>
<keyword evidence="7" id="KW-0732">Signal</keyword>
<feature type="domain" description="Sushi" evidence="8">
    <location>
        <begin position="1009"/>
        <end position="1075"/>
    </location>
</feature>
<keyword evidence="3 5" id="KW-1015">Disulfide bond</keyword>
<keyword evidence="10" id="KW-1185">Reference proteome</keyword>
<keyword evidence="2" id="KW-0677">Repeat</keyword>
<dbReference type="PANTHER" id="PTHR19325">
    <property type="entry name" value="COMPLEMENT COMPONENT-RELATED SUSHI DOMAIN-CONTAINING"/>
    <property type="match status" value="1"/>
</dbReference>
<dbReference type="Gene3D" id="2.10.70.10">
    <property type="entry name" value="Complement Module, domain 1"/>
    <property type="match status" value="16"/>
</dbReference>
<comment type="caution">
    <text evidence="5">Lacks conserved residue(s) required for the propagation of feature annotation.</text>
</comment>
<sequence length="1509" mass="166041">MAAVQSISLLLIFLIVFNVFWVEGFILKKRDIVDESNTSTPDEVDDVDSENSENSYGEERENTFDDGSQLYQSLRNVPPTLCPRNDIEAAAKGQKCMRKCSSHEDCKSMKKLCLCDGSCGNSCIKPDRECVNVDSPENGFISGHGRIFNDKVNYTCDEGFYLVGKPQRTCQADGSWSGSTPLCKRNIYCTRPPVVSHASHNAQHDQTTYPLEMSLTYVCKPGYITSGFPQAKCLSISGRAAWFGPDITCEPMACGPPSDISHGWHSGDCYTLGCSISYHCAEGYEIVGSSGVTCLPDGVWSSDPPSCILIAAVECPPPDSPLNGKAIYTSTSYNSVVSYECKYGFTLSGVQTRRCGADKKWSGHSPQCKEINCGHPGYLYNGWLENIESGTGLGASLIFRCHNNMKLIGNTSTICQVDGKWSYPLPVCLAPCVVPRIIHGKRVILESTNETVSEFPLVVSHNEQLTIDCENLYEMAVNNTPVQCNNGTWSHIPACVPARCKTLPKPPKNGIVIAPKTEHGMKARYKCKDGFTLRGSNLTECNFGNWTGEPPHCQQVYCPFPGYIENGKVMLVGNMGLYDYRPYVRKVTNNKQIMYDCDKGFALTEGPPGATCIDGQWSPKQLPRCEPGLHPRLRWQRSIRNVIFKKKGRKFLVSLMQYINKFKENLNKFINYNNGRGVIRHKREIFTDGSEDIRILGSNNTAQRGLISSKRRRALLMGHQTQQRQQQLMSRRKNGSRHDSKKKNRGGSGVDDDADGEGDGDSEIDGDGGTEPDKPGSSINRLKSGRGKVPCEPLSNEPFFMVIVIKHGRDPNVTNSAGTVIQVTCGPGYGLNLENNTARCVRGAWKPATPACSVLPCTLPTASNGMFRVLNAQEILNSSIAIASGQIVEFTCRRGYSIQGPANLRCWQGQWDINTLPECNPMPCRLPPIPNGTYLLGYRAGLTIGNGSNVQYTCDEHYSKTTRDDIECVLGELMPGPPACKNLGLETWYRAGEDITSKGGLISNEGQKRSCSPPARVQGSLIYKDGELMRDEDRSFPDGTEITFNCVASIMGDRTTWRITCEDGSWVGRSMACDYEMHAALSQERNTSCSFRNSEPNVVSFFNDQPITEDIVEFPSGSVLVSRCTDIGKYAFNGVNFRKCVNGKWNAPKPVCFGLNQENDYALEKPPTILFRHQVGPIAQSNEGKLIVYPGTILHMECLWIRRFGTPKWTVNHEYRKYPEGWSTDPGRDSQLEYRLSIVHASKDDSGLFTCVTPTRHTHGIHVVVQAVHCPTLSARRGLTMSTVSTKMNSRVLFSCSNGNALIGSQELICLPSGNWSAPLPLCQSIECPDFKNLTDSNLRVSVLNREVGGRAIFSCISGFGLKGVGESVCLPTGDWSLPLPSCQEVHCSSPGVPENGYIQGTGPYKAGDIIQFNCNPDFMMKGQPIIACQESGKWSGPLPKCVQACSYPGTTIKGKMSAVKFYYQIGENVTFTCDEGLELKGAAMLKCLKTGKWSSAIPTCDYPESATV</sequence>
<feature type="disulfide bond" evidence="5">
    <location>
        <begin position="1474"/>
        <end position="1501"/>
    </location>
</feature>
<dbReference type="InterPro" id="IPR013783">
    <property type="entry name" value="Ig-like_fold"/>
</dbReference>
<feature type="compositionally biased region" description="Acidic residues" evidence="6">
    <location>
        <begin position="750"/>
        <end position="770"/>
    </location>
</feature>
<feature type="disulfide bond" evidence="5">
    <location>
        <begin position="892"/>
        <end position="919"/>
    </location>
</feature>
<organism evidence="9 10">
    <name type="scientific">Polyplax serrata</name>
    <name type="common">Common mouse louse</name>
    <dbReference type="NCBI Taxonomy" id="468196"/>
    <lineage>
        <taxon>Eukaryota</taxon>
        <taxon>Metazoa</taxon>
        <taxon>Ecdysozoa</taxon>
        <taxon>Arthropoda</taxon>
        <taxon>Hexapoda</taxon>
        <taxon>Insecta</taxon>
        <taxon>Pterygota</taxon>
        <taxon>Neoptera</taxon>
        <taxon>Paraneoptera</taxon>
        <taxon>Psocodea</taxon>
        <taxon>Troctomorpha</taxon>
        <taxon>Phthiraptera</taxon>
        <taxon>Anoplura</taxon>
        <taxon>Polyplacidae</taxon>
        <taxon>Polyplax</taxon>
    </lineage>
</organism>
<dbReference type="InterPro" id="IPR000436">
    <property type="entry name" value="Sushi_SCR_CCP_dom"/>
</dbReference>
<dbReference type="SUPFAM" id="SSF48726">
    <property type="entry name" value="Immunoglobulin"/>
    <property type="match status" value="1"/>
</dbReference>
<feature type="disulfide bond" evidence="5">
    <location>
        <begin position="1296"/>
        <end position="1323"/>
    </location>
</feature>
<proteinExistence type="predicted"/>
<feature type="domain" description="Sushi" evidence="8">
    <location>
        <begin position="855"/>
        <end position="921"/>
    </location>
</feature>
<feature type="domain" description="Sushi" evidence="8">
    <location>
        <begin position="371"/>
        <end position="430"/>
    </location>
</feature>
<evidence type="ECO:0000313" key="10">
    <source>
        <dbReference type="Proteomes" id="UP001359485"/>
    </source>
</evidence>
<dbReference type="CDD" id="cd00033">
    <property type="entry name" value="CCP"/>
    <property type="match status" value="12"/>
</dbReference>
<feature type="signal peptide" evidence="7">
    <location>
        <begin position="1"/>
        <end position="24"/>
    </location>
</feature>
<feature type="chain" id="PRO_5047010506" description="Sushi domain-containing protein" evidence="7">
    <location>
        <begin position="25"/>
        <end position="1509"/>
    </location>
</feature>
<feature type="region of interest" description="Disordered" evidence="6">
    <location>
        <begin position="37"/>
        <end position="64"/>
    </location>
</feature>
<feature type="domain" description="Sushi" evidence="8">
    <location>
        <begin position="556"/>
        <end position="627"/>
    </location>
</feature>
<evidence type="ECO:0000256" key="3">
    <source>
        <dbReference type="ARBA" id="ARBA00023157"/>
    </source>
</evidence>
<gene>
    <name evidence="9" type="ORF">RUM44_005438</name>
</gene>
<feature type="disulfide bond" evidence="5">
    <location>
        <begin position="341"/>
        <end position="368"/>
    </location>
</feature>
<feature type="domain" description="Sushi" evidence="8">
    <location>
        <begin position="789"/>
        <end position="854"/>
    </location>
</feature>
<feature type="disulfide bond" evidence="5">
    <location>
        <begin position="401"/>
        <end position="428"/>
    </location>
</feature>
<feature type="domain" description="Sushi" evidence="8">
    <location>
        <begin position="313"/>
        <end position="370"/>
    </location>
</feature>
<dbReference type="EMBL" id="JAWJWF010000010">
    <property type="protein sequence ID" value="KAK6630040.1"/>
    <property type="molecule type" value="Genomic_DNA"/>
</dbReference>
<reference evidence="9 10" key="1">
    <citation type="submission" date="2023-09" db="EMBL/GenBank/DDBJ databases">
        <title>Genomes of two closely related lineages of the louse Polyplax serrata with different host specificities.</title>
        <authorList>
            <person name="Martinu J."/>
            <person name="Tarabai H."/>
            <person name="Stefka J."/>
            <person name="Hypsa V."/>
        </authorList>
    </citation>
    <scope>NUCLEOTIDE SEQUENCE [LARGE SCALE GENOMIC DNA]</scope>
    <source>
        <strain evidence="9">98ZLc_SE</strain>
    </source>
</reference>
<feature type="compositionally biased region" description="Basic residues" evidence="6">
    <location>
        <begin position="730"/>
        <end position="745"/>
    </location>
</feature>
<dbReference type="InterPro" id="IPR035976">
    <property type="entry name" value="Sushi/SCR/CCP_sf"/>
</dbReference>
<feature type="domain" description="Sushi" evidence="8">
    <location>
        <begin position="121"/>
        <end position="185"/>
    </location>
</feature>
<feature type="disulfide bond" evidence="5">
    <location>
        <begin position="1356"/>
        <end position="1383"/>
    </location>
</feature>
<feature type="compositionally biased region" description="Acidic residues" evidence="6">
    <location>
        <begin position="42"/>
        <end position="51"/>
    </location>
</feature>
<feature type="region of interest" description="Disordered" evidence="6">
    <location>
        <begin position="717"/>
        <end position="790"/>
    </location>
</feature>
<keyword evidence="4" id="KW-0325">Glycoprotein</keyword>
<evidence type="ECO:0000256" key="1">
    <source>
        <dbReference type="ARBA" id="ARBA00022659"/>
    </source>
</evidence>
<feature type="domain" description="Sushi" evidence="8">
    <location>
        <begin position="1087"/>
        <end position="1154"/>
    </location>
</feature>
<evidence type="ECO:0000313" key="9">
    <source>
        <dbReference type="EMBL" id="KAK6630040.1"/>
    </source>
</evidence>
<dbReference type="SMART" id="SM00032">
    <property type="entry name" value="CCP"/>
    <property type="match status" value="17"/>
</dbReference>
<feature type="domain" description="Sushi" evidence="8">
    <location>
        <begin position="1445"/>
        <end position="1503"/>
    </location>
</feature>
<feature type="disulfide bond" evidence="5">
    <location>
        <begin position="280"/>
        <end position="307"/>
    </location>
</feature>
<feature type="domain" description="Sushi" evidence="8">
    <location>
        <begin position="252"/>
        <end position="309"/>
    </location>
</feature>
<feature type="domain" description="Sushi" evidence="8">
    <location>
        <begin position="1268"/>
        <end position="1325"/>
    </location>
</feature>
<evidence type="ECO:0000256" key="4">
    <source>
        <dbReference type="ARBA" id="ARBA00023180"/>
    </source>
</evidence>
<evidence type="ECO:0000259" key="8">
    <source>
        <dbReference type="PROSITE" id="PS50923"/>
    </source>
</evidence>
<feature type="domain" description="Sushi" evidence="8">
    <location>
        <begin position="1326"/>
        <end position="1385"/>
    </location>
</feature>
<feature type="disulfide bond" evidence="5">
    <location>
        <begin position="825"/>
        <end position="852"/>
    </location>
</feature>